<dbReference type="AlphaFoldDB" id="M5G4R3"/>
<proteinExistence type="predicted"/>
<dbReference type="HOGENOM" id="CLU_091791_0_0_1"/>
<dbReference type="Pfam" id="PF18758">
    <property type="entry name" value="KDZ"/>
    <property type="match status" value="1"/>
</dbReference>
<dbReference type="Proteomes" id="UP000030653">
    <property type="component" value="Unassembled WGS sequence"/>
</dbReference>
<dbReference type="RefSeq" id="XP_040630099.1">
    <property type="nucleotide sequence ID" value="XM_040774976.1"/>
</dbReference>
<name>M5G4R3_DACPD</name>
<dbReference type="InterPro" id="IPR040521">
    <property type="entry name" value="KDZ"/>
</dbReference>
<protein>
    <submittedName>
        <fullName evidence="1">Uncharacterized protein</fullName>
    </submittedName>
</protein>
<keyword evidence="2" id="KW-1185">Reference proteome</keyword>
<feature type="non-terminal residue" evidence="1">
    <location>
        <position position="148"/>
    </location>
</feature>
<dbReference type="EMBL" id="JH795860">
    <property type="protein sequence ID" value="EJU03205.1"/>
    <property type="molecule type" value="Genomic_DNA"/>
</dbReference>
<evidence type="ECO:0000313" key="1">
    <source>
        <dbReference type="EMBL" id="EJU03205.1"/>
    </source>
</evidence>
<dbReference type="OrthoDB" id="3251205at2759"/>
<dbReference type="PANTHER" id="PTHR33096">
    <property type="entry name" value="CXC2 DOMAIN-CONTAINING PROTEIN"/>
    <property type="match status" value="1"/>
</dbReference>
<dbReference type="OMA" id="FWHASEY"/>
<gene>
    <name evidence="1" type="ORF">DACRYDRAFT_50173</name>
</gene>
<dbReference type="GeneID" id="63690038"/>
<reference evidence="1 2" key="1">
    <citation type="journal article" date="2012" name="Science">
        <title>The Paleozoic origin of enzymatic lignin decomposition reconstructed from 31 fungal genomes.</title>
        <authorList>
            <person name="Floudas D."/>
            <person name="Binder M."/>
            <person name="Riley R."/>
            <person name="Barry K."/>
            <person name="Blanchette R.A."/>
            <person name="Henrissat B."/>
            <person name="Martinez A.T."/>
            <person name="Otillar R."/>
            <person name="Spatafora J.W."/>
            <person name="Yadav J.S."/>
            <person name="Aerts A."/>
            <person name="Benoit I."/>
            <person name="Boyd A."/>
            <person name="Carlson A."/>
            <person name="Copeland A."/>
            <person name="Coutinho P.M."/>
            <person name="de Vries R.P."/>
            <person name="Ferreira P."/>
            <person name="Findley K."/>
            <person name="Foster B."/>
            <person name="Gaskell J."/>
            <person name="Glotzer D."/>
            <person name="Gorecki P."/>
            <person name="Heitman J."/>
            <person name="Hesse C."/>
            <person name="Hori C."/>
            <person name="Igarashi K."/>
            <person name="Jurgens J.A."/>
            <person name="Kallen N."/>
            <person name="Kersten P."/>
            <person name="Kohler A."/>
            <person name="Kuees U."/>
            <person name="Kumar T.K.A."/>
            <person name="Kuo A."/>
            <person name="LaButti K."/>
            <person name="Larrondo L.F."/>
            <person name="Lindquist E."/>
            <person name="Ling A."/>
            <person name="Lombard V."/>
            <person name="Lucas S."/>
            <person name="Lundell T."/>
            <person name="Martin R."/>
            <person name="McLaughlin D.J."/>
            <person name="Morgenstern I."/>
            <person name="Morin E."/>
            <person name="Murat C."/>
            <person name="Nagy L.G."/>
            <person name="Nolan M."/>
            <person name="Ohm R.A."/>
            <person name="Patyshakuliyeva A."/>
            <person name="Rokas A."/>
            <person name="Ruiz-Duenas F.J."/>
            <person name="Sabat G."/>
            <person name="Salamov A."/>
            <person name="Samejima M."/>
            <person name="Schmutz J."/>
            <person name="Slot J.C."/>
            <person name="St John F."/>
            <person name="Stenlid J."/>
            <person name="Sun H."/>
            <person name="Sun S."/>
            <person name="Syed K."/>
            <person name="Tsang A."/>
            <person name="Wiebenga A."/>
            <person name="Young D."/>
            <person name="Pisabarro A."/>
            <person name="Eastwood D.C."/>
            <person name="Martin F."/>
            <person name="Cullen D."/>
            <person name="Grigoriev I.V."/>
            <person name="Hibbett D.S."/>
        </authorList>
    </citation>
    <scope>NUCLEOTIDE SEQUENCE [LARGE SCALE GENOMIC DNA]</scope>
    <source>
        <strain evidence="1 2">DJM-731 SS1</strain>
    </source>
</reference>
<sequence length="148" mass="16902">FLASCRHAFILISTDMIQLGKLAKYSLVCLKKILSMLGQDLAMGYDIGCNHSKTITNSTLDPMAHSQALQVFVGAFHGYAHNWQCQLQYHPQFITSAGLKVFETNKWIFSKQNLTALLFWHASEYHRHVTLHCFWVRWDEDQQAGLGA</sequence>
<accession>M5G4R3</accession>
<dbReference type="PANTHER" id="PTHR33096:SF1">
    <property type="entry name" value="CXC1-LIKE CYSTEINE CLUSTER ASSOCIATED WITH KDZ TRANSPOSASES DOMAIN-CONTAINING PROTEIN"/>
    <property type="match status" value="1"/>
</dbReference>
<organism evidence="1 2">
    <name type="scientific">Dacryopinax primogenitus (strain DJM 731)</name>
    <name type="common">Brown rot fungus</name>
    <dbReference type="NCBI Taxonomy" id="1858805"/>
    <lineage>
        <taxon>Eukaryota</taxon>
        <taxon>Fungi</taxon>
        <taxon>Dikarya</taxon>
        <taxon>Basidiomycota</taxon>
        <taxon>Agaricomycotina</taxon>
        <taxon>Dacrymycetes</taxon>
        <taxon>Dacrymycetales</taxon>
        <taxon>Dacrymycetaceae</taxon>
        <taxon>Dacryopinax</taxon>
    </lineage>
</organism>
<dbReference type="STRING" id="1858805.M5G4R3"/>
<evidence type="ECO:0000313" key="2">
    <source>
        <dbReference type="Proteomes" id="UP000030653"/>
    </source>
</evidence>